<proteinExistence type="predicted"/>
<sequence>MDVEMMIVVGSGNGCFDFGCGGVDCYGCCGNDSGGTELVVDGRSKSSLGDYSLMKALSYESIDPVAHYSGSNVNVNTLSSP</sequence>
<protein>
    <submittedName>
        <fullName evidence="1">Uncharacterized protein</fullName>
    </submittedName>
</protein>
<dbReference type="EMBL" id="OX597822">
    <property type="protein sequence ID" value="CAI9727516.1"/>
    <property type="molecule type" value="Genomic_DNA"/>
</dbReference>
<dbReference type="AlphaFoldDB" id="A0AA36B416"/>
<reference evidence="1" key="1">
    <citation type="submission" date="2023-08" db="EMBL/GenBank/DDBJ databases">
        <authorList>
            <person name="Alioto T."/>
            <person name="Alioto T."/>
            <person name="Gomez Garrido J."/>
        </authorList>
    </citation>
    <scope>NUCLEOTIDE SEQUENCE</scope>
</reference>
<organism evidence="1 2">
    <name type="scientific">Octopus vulgaris</name>
    <name type="common">Common octopus</name>
    <dbReference type="NCBI Taxonomy" id="6645"/>
    <lineage>
        <taxon>Eukaryota</taxon>
        <taxon>Metazoa</taxon>
        <taxon>Spiralia</taxon>
        <taxon>Lophotrochozoa</taxon>
        <taxon>Mollusca</taxon>
        <taxon>Cephalopoda</taxon>
        <taxon>Coleoidea</taxon>
        <taxon>Octopodiformes</taxon>
        <taxon>Octopoda</taxon>
        <taxon>Incirrata</taxon>
        <taxon>Octopodidae</taxon>
        <taxon>Octopus</taxon>
    </lineage>
</organism>
<keyword evidence="2" id="KW-1185">Reference proteome</keyword>
<accession>A0AA36B416</accession>
<name>A0AA36B416_OCTVU</name>
<evidence type="ECO:0000313" key="2">
    <source>
        <dbReference type="Proteomes" id="UP001162480"/>
    </source>
</evidence>
<evidence type="ECO:0000313" key="1">
    <source>
        <dbReference type="EMBL" id="CAI9727516.1"/>
    </source>
</evidence>
<gene>
    <name evidence="1" type="ORF">OCTVUL_1B012397</name>
</gene>
<dbReference type="Proteomes" id="UP001162480">
    <property type="component" value="Chromosome 9"/>
</dbReference>